<reference evidence="1" key="1">
    <citation type="journal article" date="2020" name="Stud. Mycol.">
        <title>101 Dothideomycetes genomes: a test case for predicting lifestyles and emergence of pathogens.</title>
        <authorList>
            <person name="Haridas S."/>
            <person name="Albert R."/>
            <person name="Binder M."/>
            <person name="Bloem J."/>
            <person name="Labutti K."/>
            <person name="Salamov A."/>
            <person name="Andreopoulos B."/>
            <person name="Baker S."/>
            <person name="Barry K."/>
            <person name="Bills G."/>
            <person name="Bluhm B."/>
            <person name="Cannon C."/>
            <person name="Castanera R."/>
            <person name="Culley D."/>
            <person name="Daum C."/>
            <person name="Ezra D."/>
            <person name="Gonzalez J."/>
            <person name="Henrissat B."/>
            <person name="Kuo A."/>
            <person name="Liang C."/>
            <person name="Lipzen A."/>
            <person name="Lutzoni F."/>
            <person name="Magnuson J."/>
            <person name="Mondo S."/>
            <person name="Nolan M."/>
            <person name="Ohm R."/>
            <person name="Pangilinan J."/>
            <person name="Park H.-J."/>
            <person name="Ramirez L."/>
            <person name="Alfaro M."/>
            <person name="Sun H."/>
            <person name="Tritt A."/>
            <person name="Yoshinaga Y."/>
            <person name="Zwiers L.-H."/>
            <person name="Turgeon B."/>
            <person name="Goodwin S."/>
            <person name="Spatafora J."/>
            <person name="Crous P."/>
            <person name="Grigoriev I."/>
        </authorList>
    </citation>
    <scope>NUCLEOTIDE SEQUENCE</scope>
    <source>
        <strain evidence="1">CBS 260.36</strain>
    </source>
</reference>
<dbReference type="Proteomes" id="UP000799439">
    <property type="component" value="Unassembled WGS sequence"/>
</dbReference>
<gene>
    <name evidence="1" type="ORF">K461DRAFT_279259</name>
</gene>
<organism evidence="1 2">
    <name type="scientific">Myriangium duriaei CBS 260.36</name>
    <dbReference type="NCBI Taxonomy" id="1168546"/>
    <lineage>
        <taxon>Eukaryota</taxon>
        <taxon>Fungi</taxon>
        <taxon>Dikarya</taxon>
        <taxon>Ascomycota</taxon>
        <taxon>Pezizomycotina</taxon>
        <taxon>Dothideomycetes</taxon>
        <taxon>Dothideomycetidae</taxon>
        <taxon>Myriangiales</taxon>
        <taxon>Myriangiaceae</taxon>
        <taxon>Myriangium</taxon>
    </lineage>
</organism>
<protein>
    <submittedName>
        <fullName evidence="1">Uncharacterized protein</fullName>
    </submittedName>
</protein>
<dbReference type="AlphaFoldDB" id="A0A9P4J0B5"/>
<name>A0A9P4J0B5_9PEZI</name>
<keyword evidence="2" id="KW-1185">Reference proteome</keyword>
<proteinExistence type="predicted"/>
<accession>A0A9P4J0B5</accession>
<evidence type="ECO:0000313" key="1">
    <source>
        <dbReference type="EMBL" id="KAF2151760.1"/>
    </source>
</evidence>
<comment type="caution">
    <text evidence="1">The sequence shown here is derived from an EMBL/GenBank/DDBJ whole genome shotgun (WGS) entry which is preliminary data.</text>
</comment>
<dbReference type="EMBL" id="ML996087">
    <property type="protein sequence ID" value="KAF2151760.1"/>
    <property type="molecule type" value="Genomic_DNA"/>
</dbReference>
<evidence type="ECO:0000313" key="2">
    <source>
        <dbReference type="Proteomes" id="UP000799439"/>
    </source>
</evidence>
<sequence>MSLWLQVMFPLAKAFLGGTTEFKSYKTYSMVFVHSYVCGSDYGAHESPLFTRLFCVANRNGKNGRSRLKKPYLDNHFID</sequence>